<evidence type="ECO:0000313" key="3">
    <source>
        <dbReference type="RefSeq" id="XP_011007986.1"/>
    </source>
</evidence>
<dbReference type="KEGG" id="peu:105113482"/>
<gene>
    <name evidence="3" type="primary">LOC105113482</name>
</gene>
<dbReference type="AlphaFoldDB" id="A0AAJ6TC26"/>
<reference evidence="3" key="1">
    <citation type="submission" date="2025-08" db="UniProtKB">
        <authorList>
            <consortium name="RefSeq"/>
        </authorList>
    </citation>
    <scope>IDENTIFICATION</scope>
</reference>
<feature type="compositionally biased region" description="Basic and acidic residues" evidence="1">
    <location>
        <begin position="190"/>
        <end position="212"/>
    </location>
</feature>
<feature type="region of interest" description="Disordered" evidence="1">
    <location>
        <begin position="183"/>
        <end position="212"/>
    </location>
</feature>
<dbReference type="Proteomes" id="UP000694918">
    <property type="component" value="Unplaced"/>
</dbReference>
<organism evidence="2 3">
    <name type="scientific">Populus euphratica</name>
    <name type="common">Euphrates poplar</name>
    <dbReference type="NCBI Taxonomy" id="75702"/>
    <lineage>
        <taxon>Eukaryota</taxon>
        <taxon>Viridiplantae</taxon>
        <taxon>Streptophyta</taxon>
        <taxon>Embryophyta</taxon>
        <taxon>Tracheophyta</taxon>
        <taxon>Spermatophyta</taxon>
        <taxon>Magnoliopsida</taxon>
        <taxon>eudicotyledons</taxon>
        <taxon>Gunneridae</taxon>
        <taxon>Pentapetalae</taxon>
        <taxon>rosids</taxon>
        <taxon>fabids</taxon>
        <taxon>Malpighiales</taxon>
        <taxon>Salicaceae</taxon>
        <taxon>Saliceae</taxon>
        <taxon>Populus</taxon>
    </lineage>
</organism>
<dbReference type="RefSeq" id="XP_011007986.1">
    <property type="nucleotide sequence ID" value="XM_011009684.1"/>
</dbReference>
<keyword evidence="2" id="KW-1185">Reference proteome</keyword>
<protein>
    <submittedName>
        <fullName evidence="3">Trichohyalin-like</fullName>
    </submittedName>
</protein>
<name>A0AAJ6TC26_POPEU</name>
<sequence>MRNKTAFEKRCFPKVARLTRKEIDKVFKRLCSIESENLTDENVQDICRVLVLKLLVSLFLSNNGCNLPFAYLEYVEDMERIAEYNWTEHIFDFFKKSLEEKEATEVIGCVMMIPYWYCEHSKIIEPIEEGRIPRCAKWNLMGLEAELRKTPFIDVSFLVVYLKPTETEVTMLGAQRVVELLEEEEEEQEQEKKEAVDEATEQEEKEKEKGEVDEATFFAEKEIRELRCENQRLKDQLQKAEEEKDLQKVEIEKLQMEITEALNKENELICENQKFKDQLQKAEFEKLQMEITEALNKENELIYENQKFKDQLKNADKEVKRLKKENDFQNRKFAELQREYVGINQAHEEEKAKMEARIEDLQSQLAIITLQELKRGKEAKEEQSMEVLETRKIKKKEIVKVEEQGRKKKKRLKT</sequence>
<dbReference type="GeneID" id="105113482"/>
<proteinExistence type="predicted"/>
<evidence type="ECO:0000256" key="1">
    <source>
        <dbReference type="SAM" id="MobiDB-lite"/>
    </source>
</evidence>
<evidence type="ECO:0000313" key="2">
    <source>
        <dbReference type="Proteomes" id="UP000694918"/>
    </source>
</evidence>
<accession>A0AAJ6TC26</accession>